<dbReference type="Proteomes" id="UP001370490">
    <property type="component" value="Unassembled WGS sequence"/>
</dbReference>
<evidence type="ECO:0000313" key="1">
    <source>
        <dbReference type="EMBL" id="KAK6938856.1"/>
    </source>
</evidence>
<reference evidence="1 2" key="1">
    <citation type="submission" date="2023-12" db="EMBL/GenBank/DDBJ databases">
        <title>A high-quality genome assembly for Dillenia turbinata (Dilleniales).</title>
        <authorList>
            <person name="Chanderbali A."/>
        </authorList>
    </citation>
    <scope>NUCLEOTIDE SEQUENCE [LARGE SCALE GENOMIC DNA]</scope>
    <source>
        <strain evidence="1">LSX21</strain>
        <tissue evidence="1">Leaf</tissue>
    </source>
</reference>
<name>A0AAN8VZD0_9MAGN</name>
<evidence type="ECO:0000313" key="2">
    <source>
        <dbReference type="Proteomes" id="UP001370490"/>
    </source>
</evidence>
<gene>
    <name evidence="1" type="ORF">RJ641_032364</name>
</gene>
<sequence>MTGLHNYRVKFASSCSHLFCWLFPQSFNWWREGFAKGVVRLGRDFVEVLTTVTNSAATGSMHSMEHVMLNSQQV</sequence>
<protein>
    <submittedName>
        <fullName evidence="1">Uncharacterized protein</fullName>
    </submittedName>
</protein>
<dbReference type="EMBL" id="JBAMMX010000006">
    <property type="protein sequence ID" value="KAK6938856.1"/>
    <property type="molecule type" value="Genomic_DNA"/>
</dbReference>
<proteinExistence type="predicted"/>
<organism evidence="1 2">
    <name type="scientific">Dillenia turbinata</name>
    <dbReference type="NCBI Taxonomy" id="194707"/>
    <lineage>
        <taxon>Eukaryota</taxon>
        <taxon>Viridiplantae</taxon>
        <taxon>Streptophyta</taxon>
        <taxon>Embryophyta</taxon>
        <taxon>Tracheophyta</taxon>
        <taxon>Spermatophyta</taxon>
        <taxon>Magnoliopsida</taxon>
        <taxon>eudicotyledons</taxon>
        <taxon>Gunneridae</taxon>
        <taxon>Pentapetalae</taxon>
        <taxon>Dilleniales</taxon>
        <taxon>Dilleniaceae</taxon>
        <taxon>Dillenia</taxon>
    </lineage>
</organism>
<keyword evidence="2" id="KW-1185">Reference proteome</keyword>
<comment type="caution">
    <text evidence="1">The sequence shown here is derived from an EMBL/GenBank/DDBJ whole genome shotgun (WGS) entry which is preliminary data.</text>
</comment>
<accession>A0AAN8VZD0</accession>
<dbReference type="AlphaFoldDB" id="A0AAN8VZD0"/>